<reference evidence="1 2" key="1">
    <citation type="submission" date="2021-06" db="EMBL/GenBank/DDBJ databases">
        <title>Caerostris extrusa draft genome.</title>
        <authorList>
            <person name="Kono N."/>
            <person name="Arakawa K."/>
        </authorList>
    </citation>
    <scope>NUCLEOTIDE SEQUENCE [LARGE SCALE GENOMIC DNA]</scope>
</reference>
<dbReference type="EMBL" id="BPLR01008850">
    <property type="protein sequence ID" value="GIY27762.1"/>
    <property type="molecule type" value="Genomic_DNA"/>
</dbReference>
<gene>
    <name evidence="1" type="ORF">CEXT_125411</name>
</gene>
<proteinExistence type="predicted"/>
<comment type="caution">
    <text evidence="1">The sequence shown here is derived from an EMBL/GenBank/DDBJ whole genome shotgun (WGS) entry which is preliminary data.</text>
</comment>
<evidence type="ECO:0000313" key="2">
    <source>
        <dbReference type="Proteomes" id="UP001054945"/>
    </source>
</evidence>
<organism evidence="1 2">
    <name type="scientific">Caerostris extrusa</name>
    <name type="common">Bark spider</name>
    <name type="synonym">Caerostris bankana</name>
    <dbReference type="NCBI Taxonomy" id="172846"/>
    <lineage>
        <taxon>Eukaryota</taxon>
        <taxon>Metazoa</taxon>
        <taxon>Ecdysozoa</taxon>
        <taxon>Arthropoda</taxon>
        <taxon>Chelicerata</taxon>
        <taxon>Arachnida</taxon>
        <taxon>Araneae</taxon>
        <taxon>Araneomorphae</taxon>
        <taxon>Entelegynae</taxon>
        <taxon>Araneoidea</taxon>
        <taxon>Araneidae</taxon>
        <taxon>Caerostris</taxon>
    </lineage>
</organism>
<name>A0AAV4S5S9_CAEEX</name>
<protein>
    <submittedName>
        <fullName evidence="1">Uncharacterized protein</fullName>
    </submittedName>
</protein>
<dbReference type="Proteomes" id="UP001054945">
    <property type="component" value="Unassembled WGS sequence"/>
</dbReference>
<accession>A0AAV4S5S9</accession>
<sequence>MKILDDIIATTKNSDLQRDYDQMNANLMQKRQLLAEWVSRVPCPLANCNIHHSNVKKSKRPVNELTNQNDKTNAAQEFKTPNKKRIAKASFIPSTQNSVKTANKFDTLSTDDNVEVEEPVQIVRKMPPIMVKPKSNLNEMLKRFDQEFDETLLNCIKRMLNYLEYPDIYEDGQNQFYSQ</sequence>
<evidence type="ECO:0000313" key="1">
    <source>
        <dbReference type="EMBL" id="GIY27762.1"/>
    </source>
</evidence>
<keyword evidence="2" id="KW-1185">Reference proteome</keyword>
<dbReference type="AlphaFoldDB" id="A0AAV4S5S9"/>